<dbReference type="Pfam" id="PF03366">
    <property type="entry name" value="YEATS"/>
    <property type="match status" value="1"/>
</dbReference>
<evidence type="ECO:0000259" key="7">
    <source>
        <dbReference type="PROSITE" id="PS51037"/>
    </source>
</evidence>
<accession>A0AAD9I4G5</accession>
<dbReference type="CDD" id="cd16908">
    <property type="entry name" value="YEATS_Yaf9_like"/>
    <property type="match status" value="1"/>
</dbReference>
<proteinExistence type="predicted"/>
<feature type="domain" description="YEATS" evidence="7">
    <location>
        <begin position="17"/>
        <end position="175"/>
    </location>
</feature>
<dbReference type="Gene3D" id="2.60.40.1970">
    <property type="entry name" value="YEATS domain"/>
    <property type="match status" value="1"/>
</dbReference>
<keyword evidence="4 5" id="KW-0539">Nucleus</keyword>
<dbReference type="GO" id="GO:0000785">
    <property type="term" value="C:chromatin"/>
    <property type="evidence" value="ECO:0007669"/>
    <property type="project" value="UniProtKB-ARBA"/>
</dbReference>
<organism evidence="8 9">
    <name type="scientific">Phyllachora maydis</name>
    <dbReference type="NCBI Taxonomy" id="1825666"/>
    <lineage>
        <taxon>Eukaryota</taxon>
        <taxon>Fungi</taxon>
        <taxon>Dikarya</taxon>
        <taxon>Ascomycota</taxon>
        <taxon>Pezizomycotina</taxon>
        <taxon>Sordariomycetes</taxon>
        <taxon>Sordariomycetidae</taxon>
        <taxon>Phyllachorales</taxon>
        <taxon>Phyllachoraceae</taxon>
        <taxon>Phyllachora</taxon>
    </lineage>
</organism>
<name>A0AAD9I4G5_9PEZI</name>
<evidence type="ECO:0000313" key="8">
    <source>
        <dbReference type="EMBL" id="KAK2070362.1"/>
    </source>
</evidence>
<evidence type="ECO:0000256" key="6">
    <source>
        <dbReference type="SAM" id="MobiDB-lite"/>
    </source>
</evidence>
<dbReference type="InterPro" id="IPR038704">
    <property type="entry name" value="YEAST_sf"/>
</dbReference>
<keyword evidence="9" id="KW-1185">Reference proteome</keyword>
<dbReference type="PANTHER" id="PTHR47573">
    <property type="entry name" value="PROTEIN AF-9 HOMOLOG"/>
    <property type="match status" value="1"/>
</dbReference>
<keyword evidence="2" id="KW-0805">Transcription regulation</keyword>
<dbReference type="GO" id="GO:0006355">
    <property type="term" value="P:regulation of DNA-templated transcription"/>
    <property type="evidence" value="ECO:0007669"/>
    <property type="project" value="InterPro"/>
</dbReference>
<sequence>MGFSDPKPLRASAAGKRIKGVQFYRPFIYGTIAKPFDDKDNPKPPGVPDDHTHSWTVFVKGVDGVDVTYWLRRVQFKLHESIPNPVRTIEGQRGKAFELRETGWGEFDIAIKLYFVAESGEKAQTLYHMLRLHPYGTDETAREAMRASGCVPSLAYEEQLFNEPYEHFYDILSSGAVPTGWSKPLETMSDITSIKNISLVKSGGKGKGGGGGLGAQTPGGVLERSAMIPLITRLPAEPFSRETEQLEVKKLRDAALQLAKKERKDVADLRRKEAYLSKLKADRIAAEKADGTKHRHGMTGVVSNHRSTGADCQPRYLWYTKLRINRAVIGLPWSSLGRGRQGNDMGLRWL</sequence>
<dbReference type="PROSITE" id="PS51037">
    <property type="entry name" value="YEATS"/>
    <property type="match status" value="1"/>
</dbReference>
<dbReference type="AlphaFoldDB" id="A0AAD9I4G5"/>
<feature type="region of interest" description="Disordered" evidence="6">
    <location>
        <begin position="287"/>
        <end position="306"/>
    </location>
</feature>
<comment type="caution">
    <text evidence="8">The sequence shown here is derived from an EMBL/GenBank/DDBJ whole genome shotgun (WGS) entry which is preliminary data.</text>
</comment>
<dbReference type="Proteomes" id="UP001217918">
    <property type="component" value="Unassembled WGS sequence"/>
</dbReference>
<dbReference type="InterPro" id="IPR055129">
    <property type="entry name" value="YEATS_dom"/>
</dbReference>
<evidence type="ECO:0000256" key="5">
    <source>
        <dbReference type="PROSITE-ProRule" id="PRU00376"/>
    </source>
</evidence>
<dbReference type="GO" id="GO:0005634">
    <property type="term" value="C:nucleus"/>
    <property type="evidence" value="ECO:0007669"/>
    <property type="project" value="UniProtKB-SubCell"/>
</dbReference>
<evidence type="ECO:0000256" key="2">
    <source>
        <dbReference type="ARBA" id="ARBA00023015"/>
    </source>
</evidence>
<reference evidence="8" key="1">
    <citation type="journal article" date="2023" name="Mol. Plant Microbe Interact.">
        <title>Elucidating the Obligate Nature and Biological Capacity of an Invasive Fungal Corn Pathogen.</title>
        <authorList>
            <person name="MacCready J.S."/>
            <person name="Roggenkamp E.M."/>
            <person name="Gdanetz K."/>
            <person name="Chilvers M.I."/>
        </authorList>
    </citation>
    <scope>NUCLEOTIDE SEQUENCE</scope>
    <source>
        <strain evidence="8">PM02</strain>
    </source>
</reference>
<protein>
    <recommendedName>
        <fullName evidence="1">Protein AF-9 homolog</fullName>
    </recommendedName>
</protein>
<evidence type="ECO:0000256" key="1">
    <source>
        <dbReference type="ARBA" id="ARBA00022408"/>
    </source>
</evidence>
<dbReference type="EMBL" id="JAQQPM010000003">
    <property type="protein sequence ID" value="KAK2070362.1"/>
    <property type="molecule type" value="Genomic_DNA"/>
</dbReference>
<comment type="subcellular location">
    <subcellularLocation>
        <location evidence="5">Nucleus</location>
    </subcellularLocation>
</comment>
<gene>
    <name evidence="8" type="ORF">P8C59_004863</name>
</gene>
<evidence type="ECO:0000256" key="4">
    <source>
        <dbReference type="ARBA" id="ARBA00023242"/>
    </source>
</evidence>
<dbReference type="InterPro" id="IPR005033">
    <property type="entry name" value="YEATS"/>
</dbReference>
<evidence type="ECO:0000313" key="9">
    <source>
        <dbReference type="Proteomes" id="UP001217918"/>
    </source>
</evidence>
<evidence type="ECO:0000256" key="3">
    <source>
        <dbReference type="ARBA" id="ARBA00023163"/>
    </source>
</evidence>
<dbReference type="PANTHER" id="PTHR47573:SF1">
    <property type="entry name" value="PROTEIN AF-9 HOMOLOG"/>
    <property type="match status" value="1"/>
</dbReference>
<keyword evidence="3" id="KW-0804">Transcription</keyword>